<dbReference type="OrthoDB" id="10054666at2759"/>
<dbReference type="Pfam" id="PF13768">
    <property type="entry name" value="VWA_3"/>
    <property type="match status" value="1"/>
</dbReference>
<dbReference type="InterPro" id="IPR051173">
    <property type="entry name" value="Ca_channel_alpha-2/delta"/>
</dbReference>
<name>A0A0V0QBN2_PSEPJ</name>
<dbReference type="GO" id="GO:0005245">
    <property type="term" value="F:voltage-gated calcium channel activity"/>
    <property type="evidence" value="ECO:0007669"/>
    <property type="project" value="TreeGrafter"/>
</dbReference>
<evidence type="ECO:0000259" key="1">
    <source>
        <dbReference type="PROSITE" id="PS50234"/>
    </source>
</evidence>
<dbReference type="Gene3D" id="3.30.450.20">
    <property type="entry name" value="PAS domain"/>
    <property type="match status" value="1"/>
</dbReference>
<dbReference type="Proteomes" id="UP000054937">
    <property type="component" value="Unassembled WGS sequence"/>
</dbReference>
<comment type="caution">
    <text evidence="2">The sequence shown here is derived from an EMBL/GenBank/DDBJ whole genome shotgun (WGS) entry which is preliminary data.</text>
</comment>
<evidence type="ECO:0000313" key="3">
    <source>
        <dbReference type="Proteomes" id="UP000054937"/>
    </source>
</evidence>
<dbReference type="Gene3D" id="3.40.50.410">
    <property type="entry name" value="von Willebrand factor, type A domain"/>
    <property type="match status" value="1"/>
</dbReference>
<reference evidence="2 3" key="1">
    <citation type="journal article" date="2015" name="Sci. Rep.">
        <title>Genome of the facultative scuticociliatosis pathogen Pseudocohnilembus persalinus provides insight into its virulence through horizontal gene transfer.</title>
        <authorList>
            <person name="Xiong J."/>
            <person name="Wang G."/>
            <person name="Cheng J."/>
            <person name="Tian M."/>
            <person name="Pan X."/>
            <person name="Warren A."/>
            <person name="Jiang C."/>
            <person name="Yuan D."/>
            <person name="Miao W."/>
        </authorList>
    </citation>
    <scope>NUCLEOTIDE SEQUENCE [LARGE SCALE GENOMIC DNA]</scope>
    <source>
        <strain evidence="2">36N120E</strain>
    </source>
</reference>
<dbReference type="InterPro" id="IPR002035">
    <property type="entry name" value="VWF_A"/>
</dbReference>
<accession>A0A0V0QBN2</accession>
<dbReference type="SUPFAM" id="SSF53300">
    <property type="entry name" value="vWA-like"/>
    <property type="match status" value="1"/>
</dbReference>
<gene>
    <name evidence="2" type="ORF">PPERSA_03431</name>
</gene>
<protein>
    <recommendedName>
        <fullName evidence="1">VWFA domain-containing protein</fullName>
    </recommendedName>
</protein>
<dbReference type="Pfam" id="PF22673">
    <property type="entry name" value="MCP-like_PDC_1"/>
    <property type="match status" value="1"/>
</dbReference>
<dbReference type="InterPro" id="IPR036465">
    <property type="entry name" value="vWFA_dom_sf"/>
</dbReference>
<organism evidence="2 3">
    <name type="scientific">Pseudocohnilembus persalinus</name>
    <name type="common">Ciliate</name>
    <dbReference type="NCBI Taxonomy" id="266149"/>
    <lineage>
        <taxon>Eukaryota</taxon>
        <taxon>Sar</taxon>
        <taxon>Alveolata</taxon>
        <taxon>Ciliophora</taxon>
        <taxon>Intramacronucleata</taxon>
        <taxon>Oligohymenophorea</taxon>
        <taxon>Scuticociliatia</taxon>
        <taxon>Philasterida</taxon>
        <taxon>Pseudocohnilembidae</taxon>
        <taxon>Pseudocohnilembus</taxon>
    </lineage>
</organism>
<evidence type="ECO:0000313" key="2">
    <source>
        <dbReference type="EMBL" id="KRW99630.1"/>
    </source>
</evidence>
<sequence length="431" mass="49967">MSAIETQLKNGAQRVSDLLENSCSSEIDKCENKMFDRCDIYQPNDLQTYFKDIQVEGCKKQGMEFSYNYPVARCQNEVNCKSKEMNRIGCAMSSLFDDSSMQQQEKSYIYTQYMGFSNSFHVAYPYRHDQFECGDCKSYNPTNRPCVMGPKNIIIAFDSTRSMDGKRLIMAQEGLSTLINSLGYGDWFQIISFHSDSQTFNGQKKLVQATSENKQKANEWVQSIKPQNNSNFEKAFDLIFDVFDNTKDDEFKDYSCLNLVLMLTDGVPRHIFFALQQQKIYWSETYTDFSSKLDLVTISYPIVRQKQNFKQLVGVYGIDVLISQFKKYDDYEQKLKQLWLQSRENCYDYTLLSECNLEQFRDNMCYNEDCTVYDSNVLDIDLCEDSVQGTWKFQSGNEGGEYASICPGTTSDDFPFCWTCAIKQKISSPFK</sequence>
<dbReference type="EMBL" id="LDAU01000205">
    <property type="protein sequence ID" value="KRW99630.1"/>
    <property type="molecule type" value="Genomic_DNA"/>
</dbReference>
<feature type="domain" description="VWFA" evidence="1">
    <location>
        <begin position="152"/>
        <end position="364"/>
    </location>
</feature>
<dbReference type="AlphaFoldDB" id="A0A0V0QBN2"/>
<proteinExistence type="predicted"/>
<dbReference type="GO" id="GO:0005891">
    <property type="term" value="C:voltage-gated calcium channel complex"/>
    <property type="evidence" value="ECO:0007669"/>
    <property type="project" value="TreeGrafter"/>
</dbReference>
<dbReference type="PANTHER" id="PTHR10166:SF37">
    <property type="entry name" value="STOLID, ISOFORM H"/>
    <property type="match status" value="1"/>
</dbReference>
<keyword evidence="3" id="KW-1185">Reference proteome</keyword>
<dbReference type="PANTHER" id="PTHR10166">
    <property type="entry name" value="VOLTAGE-DEPENDENT CALCIUM CHANNEL SUBUNIT ALPHA-2/DELTA-RELATED"/>
    <property type="match status" value="1"/>
</dbReference>
<dbReference type="PROSITE" id="PS50234">
    <property type="entry name" value="VWFA"/>
    <property type="match status" value="1"/>
</dbReference>
<dbReference type="InParanoid" id="A0A0V0QBN2"/>